<feature type="transmembrane region" description="Helical" evidence="9">
    <location>
        <begin position="343"/>
        <end position="367"/>
    </location>
</feature>
<dbReference type="InterPro" id="IPR005828">
    <property type="entry name" value="MFS_sugar_transport-like"/>
</dbReference>
<dbReference type="GO" id="GO:0005351">
    <property type="term" value="F:carbohydrate:proton symporter activity"/>
    <property type="evidence" value="ECO:0007669"/>
    <property type="project" value="TreeGrafter"/>
</dbReference>
<dbReference type="NCBIfam" id="TIGR00879">
    <property type="entry name" value="SP"/>
    <property type="match status" value="1"/>
</dbReference>
<dbReference type="Pfam" id="PF00083">
    <property type="entry name" value="Sugar_tr"/>
    <property type="match status" value="1"/>
</dbReference>
<keyword evidence="6 9" id="KW-0472">Membrane</keyword>
<evidence type="ECO:0000313" key="11">
    <source>
        <dbReference type="EMBL" id="CAH0056877.1"/>
    </source>
</evidence>
<feature type="domain" description="Major facilitator superfamily (MFS) profile" evidence="10">
    <location>
        <begin position="16"/>
        <end position="480"/>
    </location>
</feature>
<dbReference type="InterPro" id="IPR036259">
    <property type="entry name" value="MFS_trans_sf"/>
</dbReference>
<organism evidence="11 12">
    <name type="scientific">Clonostachys solani</name>
    <dbReference type="NCBI Taxonomy" id="160281"/>
    <lineage>
        <taxon>Eukaryota</taxon>
        <taxon>Fungi</taxon>
        <taxon>Dikarya</taxon>
        <taxon>Ascomycota</taxon>
        <taxon>Pezizomycotina</taxon>
        <taxon>Sordariomycetes</taxon>
        <taxon>Hypocreomycetidae</taxon>
        <taxon>Hypocreales</taxon>
        <taxon>Bionectriaceae</taxon>
        <taxon>Clonostachys</taxon>
    </lineage>
</organism>
<dbReference type="PROSITE" id="PS00216">
    <property type="entry name" value="SUGAR_TRANSPORT_1"/>
    <property type="match status" value="2"/>
</dbReference>
<reference evidence="11" key="1">
    <citation type="submission" date="2021-10" db="EMBL/GenBank/DDBJ databases">
        <authorList>
            <person name="Piombo E."/>
        </authorList>
    </citation>
    <scope>NUCLEOTIDE SEQUENCE</scope>
</reference>
<keyword evidence="5 9" id="KW-1133">Transmembrane helix</keyword>
<feature type="transmembrane region" description="Helical" evidence="9">
    <location>
        <begin position="63"/>
        <end position="86"/>
    </location>
</feature>
<dbReference type="InterPro" id="IPR005829">
    <property type="entry name" value="Sugar_transporter_CS"/>
</dbReference>
<protein>
    <recommendedName>
        <fullName evidence="10">Major facilitator superfamily (MFS) profile domain-containing protein</fullName>
    </recommendedName>
</protein>
<dbReference type="Proteomes" id="UP000775872">
    <property type="component" value="Unassembled WGS sequence"/>
</dbReference>
<feature type="transmembrane region" description="Helical" evidence="9">
    <location>
        <begin position="414"/>
        <end position="437"/>
    </location>
</feature>
<keyword evidence="12" id="KW-1185">Reference proteome</keyword>
<dbReference type="InterPro" id="IPR020846">
    <property type="entry name" value="MFS_dom"/>
</dbReference>
<dbReference type="PANTHER" id="PTHR48022:SF11">
    <property type="entry name" value="MONOSACCHARIDE TRANSPORTER (HXT8), PUTATIVE (AFU_ORTHOLOGUE AFUA_2G08120)-RELATED"/>
    <property type="match status" value="1"/>
</dbReference>
<dbReference type="InterPro" id="IPR050360">
    <property type="entry name" value="MFS_Sugar_Transporters"/>
</dbReference>
<dbReference type="SUPFAM" id="SSF103473">
    <property type="entry name" value="MFS general substrate transporter"/>
    <property type="match status" value="1"/>
</dbReference>
<feature type="transmembrane region" description="Helical" evidence="9">
    <location>
        <begin position="315"/>
        <end position="336"/>
    </location>
</feature>
<evidence type="ECO:0000256" key="1">
    <source>
        <dbReference type="ARBA" id="ARBA00004141"/>
    </source>
</evidence>
<evidence type="ECO:0000256" key="5">
    <source>
        <dbReference type="ARBA" id="ARBA00022989"/>
    </source>
</evidence>
<dbReference type="PANTHER" id="PTHR48022">
    <property type="entry name" value="PLASTIDIC GLUCOSE TRANSPORTER 4"/>
    <property type="match status" value="1"/>
</dbReference>
<dbReference type="EMBL" id="CABFOC020000065">
    <property type="protein sequence ID" value="CAH0056877.1"/>
    <property type="molecule type" value="Genomic_DNA"/>
</dbReference>
<name>A0A9N9ZK02_9HYPO</name>
<comment type="similarity">
    <text evidence="2 7">Belongs to the major facilitator superfamily. Sugar transporter (TC 2.A.1.1) family.</text>
</comment>
<dbReference type="InterPro" id="IPR003663">
    <property type="entry name" value="Sugar/inositol_transpt"/>
</dbReference>
<evidence type="ECO:0000259" key="10">
    <source>
        <dbReference type="PROSITE" id="PS50850"/>
    </source>
</evidence>
<feature type="transmembrane region" description="Helical" evidence="9">
    <location>
        <begin position="157"/>
        <end position="180"/>
    </location>
</feature>
<evidence type="ECO:0000256" key="9">
    <source>
        <dbReference type="SAM" id="Phobius"/>
    </source>
</evidence>
<feature type="transmembrane region" description="Helical" evidence="9">
    <location>
        <begin position="379"/>
        <end position="402"/>
    </location>
</feature>
<dbReference type="PROSITE" id="PS50850">
    <property type="entry name" value="MFS"/>
    <property type="match status" value="1"/>
</dbReference>
<sequence>MASVKEHRFNFRNFLICWAVSLGQLGFGYPSSIIGPVLGEPSFLQAMSLVDSSGIPSAKQNQLIGAINGVYQAGGFIGILMTSWILDKYGRKMSSVYCALLGLLGGSILCGSKDVTMFIIGRFFAGAGAWGFLACIDRAAPIYTSELSPANLRGFFVGMNGVNVAVGYSFASYMGMAFFYAKEPALQWRGPLGIALVWPILTLVILMFVPESPRWLLMKGRVNEARDVILKLHTSKDDPEQVFAQEEFNQMQAQSNLEKTLDSSWRALFQRRSYRKRLLIASGFGFIGQSTAVLVINNYGPTIYKSLGFDTKDQLALQCGSNTTAAVFNFLGAAVMDRFGRRPLILISLLGCAVALTIETAMVALYADSGTNKAGLSAGVFALYLFPAVYAMGIDVAGYTFFSELFPNHIRAKGVCVVIAVIALTDLVYLEVSATAFAEIGWKYYLVNMTLPILLKAVPVFIIVTVLGTLVMYFVLPETKGIPLEDMAKIFGDTDEVILNGEDINDGKVSPLAENNKSKETELGREE</sequence>
<evidence type="ECO:0000256" key="7">
    <source>
        <dbReference type="RuleBase" id="RU003346"/>
    </source>
</evidence>
<comment type="subcellular location">
    <subcellularLocation>
        <location evidence="1">Membrane</location>
        <topology evidence="1">Multi-pass membrane protein</topology>
    </subcellularLocation>
</comment>
<feature type="compositionally biased region" description="Basic and acidic residues" evidence="8">
    <location>
        <begin position="516"/>
        <end position="527"/>
    </location>
</feature>
<comment type="caution">
    <text evidence="11">The sequence shown here is derived from an EMBL/GenBank/DDBJ whole genome shotgun (WGS) entry which is preliminary data.</text>
</comment>
<dbReference type="GO" id="GO:0016020">
    <property type="term" value="C:membrane"/>
    <property type="evidence" value="ECO:0007669"/>
    <property type="project" value="UniProtKB-SubCell"/>
</dbReference>
<dbReference type="FunFam" id="1.20.1250.20:FF:001515">
    <property type="entry name" value="Uncharacterized protein"/>
    <property type="match status" value="1"/>
</dbReference>
<feature type="transmembrane region" description="Helical" evidence="9">
    <location>
        <begin position="115"/>
        <end position="136"/>
    </location>
</feature>
<keyword evidence="4 9" id="KW-0812">Transmembrane</keyword>
<evidence type="ECO:0000256" key="2">
    <source>
        <dbReference type="ARBA" id="ARBA00010992"/>
    </source>
</evidence>
<proteinExistence type="inferred from homology"/>
<dbReference type="Gene3D" id="1.20.1250.20">
    <property type="entry name" value="MFS general substrate transporter like domains"/>
    <property type="match status" value="1"/>
</dbReference>
<feature type="transmembrane region" description="Helical" evidence="9">
    <location>
        <begin position="278"/>
        <end position="295"/>
    </location>
</feature>
<keyword evidence="3 7" id="KW-0813">Transport</keyword>
<feature type="transmembrane region" description="Helical" evidence="9">
    <location>
        <begin position="457"/>
        <end position="476"/>
    </location>
</feature>
<gene>
    <name evidence="11" type="ORF">CSOL1703_00018118</name>
</gene>
<dbReference type="OrthoDB" id="6612291at2759"/>
<feature type="transmembrane region" description="Helical" evidence="9">
    <location>
        <begin position="93"/>
        <end position="109"/>
    </location>
</feature>
<feature type="transmembrane region" description="Helical" evidence="9">
    <location>
        <begin position="192"/>
        <end position="209"/>
    </location>
</feature>
<dbReference type="AlphaFoldDB" id="A0A9N9ZK02"/>
<evidence type="ECO:0000256" key="3">
    <source>
        <dbReference type="ARBA" id="ARBA00022448"/>
    </source>
</evidence>
<evidence type="ECO:0000256" key="6">
    <source>
        <dbReference type="ARBA" id="ARBA00023136"/>
    </source>
</evidence>
<evidence type="ECO:0000256" key="4">
    <source>
        <dbReference type="ARBA" id="ARBA00022692"/>
    </source>
</evidence>
<evidence type="ECO:0000313" key="12">
    <source>
        <dbReference type="Proteomes" id="UP000775872"/>
    </source>
</evidence>
<accession>A0A9N9ZK02</accession>
<evidence type="ECO:0000256" key="8">
    <source>
        <dbReference type="SAM" id="MobiDB-lite"/>
    </source>
</evidence>
<feature type="region of interest" description="Disordered" evidence="8">
    <location>
        <begin position="502"/>
        <end position="527"/>
    </location>
</feature>